<comment type="similarity">
    <text evidence="1">Belongs to the AHA1 family.</text>
</comment>
<evidence type="ECO:0000259" key="2">
    <source>
        <dbReference type="Pfam" id="PF08327"/>
    </source>
</evidence>
<proteinExistence type="inferred from homology"/>
<dbReference type="AlphaFoldDB" id="A0A2Z6GAN5"/>
<evidence type="ECO:0000256" key="1">
    <source>
        <dbReference type="ARBA" id="ARBA00006817"/>
    </source>
</evidence>
<dbReference type="STRING" id="1188319.OYT1_01861"/>
<reference evidence="3 4" key="1">
    <citation type="submission" date="2018-06" db="EMBL/GenBank/DDBJ databases">
        <title>OYT1 Genome Sequencing.</title>
        <authorList>
            <person name="Kato S."/>
            <person name="Itoh T."/>
            <person name="Ohkuma M."/>
        </authorList>
    </citation>
    <scope>NUCLEOTIDE SEQUENCE [LARGE SCALE GENOMIC DNA]</scope>
    <source>
        <strain evidence="3 4">OYT1</strain>
    </source>
</reference>
<dbReference type="SUPFAM" id="SSF55961">
    <property type="entry name" value="Bet v1-like"/>
    <property type="match status" value="1"/>
</dbReference>
<dbReference type="RefSeq" id="WP_062627019.1">
    <property type="nucleotide sequence ID" value="NZ_AP018738.1"/>
</dbReference>
<keyword evidence="4" id="KW-1185">Reference proteome</keyword>
<dbReference type="OrthoDB" id="9805228at2"/>
<accession>A0A2Z6GAN5</accession>
<evidence type="ECO:0000313" key="3">
    <source>
        <dbReference type="EMBL" id="BBE50553.1"/>
    </source>
</evidence>
<dbReference type="KEGG" id="fam:OYT1_ch0992"/>
<dbReference type="Gene3D" id="3.30.530.20">
    <property type="match status" value="1"/>
</dbReference>
<organism evidence="3 4">
    <name type="scientific">Ferriphaselus amnicola</name>
    <dbReference type="NCBI Taxonomy" id="1188319"/>
    <lineage>
        <taxon>Bacteria</taxon>
        <taxon>Pseudomonadati</taxon>
        <taxon>Pseudomonadota</taxon>
        <taxon>Betaproteobacteria</taxon>
        <taxon>Nitrosomonadales</taxon>
        <taxon>Gallionellaceae</taxon>
        <taxon>Ferriphaselus</taxon>
    </lineage>
</organism>
<gene>
    <name evidence="3" type="ORF">OYT1_ch0992</name>
</gene>
<dbReference type="InterPro" id="IPR013538">
    <property type="entry name" value="ASHA1/2-like_C"/>
</dbReference>
<protein>
    <submittedName>
        <fullName evidence="3">Activator of Hsp90 ATPase 1 family protein</fullName>
    </submittedName>
</protein>
<evidence type="ECO:0000313" key="4">
    <source>
        <dbReference type="Proteomes" id="UP000033070"/>
    </source>
</evidence>
<dbReference type="Pfam" id="PF08327">
    <property type="entry name" value="AHSA1"/>
    <property type="match status" value="1"/>
</dbReference>
<dbReference type="EMBL" id="AP018738">
    <property type="protein sequence ID" value="BBE50553.1"/>
    <property type="molecule type" value="Genomic_DNA"/>
</dbReference>
<sequence length="145" mass="16251">MNTFTNTRKLHATPSAVFAAMQDPARLARWWGPSGFSNRFDVFEFRAGGRWLFDMIGPDGKEYPNESVFLSIEADRQVVIQHTCLPHFTLTITLEPSAEGTLVHWEQVFADASFANAMRHILEPANEQNLDRLSAEVCLGNVPSA</sequence>
<dbReference type="Proteomes" id="UP000033070">
    <property type="component" value="Chromosome"/>
</dbReference>
<dbReference type="InterPro" id="IPR023393">
    <property type="entry name" value="START-like_dom_sf"/>
</dbReference>
<feature type="domain" description="Activator of Hsp90 ATPase homologue 1/2-like C-terminal" evidence="2">
    <location>
        <begin position="12"/>
        <end position="135"/>
    </location>
</feature>
<name>A0A2Z6GAN5_9PROT</name>